<reference evidence="1 2" key="1">
    <citation type="journal article" date="2015" name="Genome Announc.">
        <title>Expanding the biotechnology potential of lactobacilli through comparative genomics of 213 strains and associated genera.</title>
        <authorList>
            <person name="Sun Z."/>
            <person name="Harris H.M."/>
            <person name="McCann A."/>
            <person name="Guo C."/>
            <person name="Argimon S."/>
            <person name="Zhang W."/>
            <person name="Yang X."/>
            <person name="Jeffery I.B."/>
            <person name="Cooney J.C."/>
            <person name="Kagawa T.F."/>
            <person name="Liu W."/>
            <person name="Song Y."/>
            <person name="Salvetti E."/>
            <person name="Wrobel A."/>
            <person name="Rasinkangas P."/>
            <person name="Parkhill J."/>
            <person name="Rea M.C."/>
            <person name="O'Sullivan O."/>
            <person name="Ritari J."/>
            <person name="Douillard F.P."/>
            <person name="Paul Ross R."/>
            <person name="Yang R."/>
            <person name="Briner A.E."/>
            <person name="Felis G.E."/>
            <person name="de Vos W.M."/>
            <person name="Barrangou R."/>
            <person name="Klaenhammer T.R."/>
            <person name="Caufield P.W."/>
            <person name="Cui Y."/>
            <person name="Zhang H."/>
            <person name="O'Toole P.W."/>
        </authorList>
    </citation>
    <scope>NUCLEOTIDE SEQUENCE [LARGE SCALE GENOMIC DNA]</scope>
    <source>
        <strain evidence="1 2">NBRC 103219</strain>
    </source>
</reference>
<gene>
    <name evidence="1" type="ORF">IV66_GL000938</name>
</gene>
<organism evidence="1 2">
    <name type="scientific">Ligilactobacillus pobuzihii</name>
    <dbReference type="NCBI Taxonomy" id="449659"/>
    <lineage>
        <taxon>Bacteria</taxon>
        <taxon>Bacillati</taxon>
        <taxon>Bacillota</taxon>
        <taxon>Bacilli</taxon>
        <taxon>Lactobacillales</taxon>
        <taxon>Lactobacillaceae</taxon>
        <taxon>Ligilactobacillus</taxon>
    </lineage>
</organism>
<keyword evidence="2" id="KW-1185">Reference proteome</keyword>
<protein>
    <recommendedName>
        <fullName evidence="3">Lipoprotein</fullName>
    </recommendedName>
</protein>
<sequence length="123" mass="13853">MLVFVVNLAGCSNSISKDLESQKWEFTAQQVDSPASTVRFNSKHVTFVKNDNSKTYGYKLKKKKDGSTQFIMGDKSGVSHRAPTKNFEIKKSNKSYKLKPTNKLAKHYYGEAKLVPIGKDETD</sequence>
<name>A0A0R2L292_9LACO</name>
<evidence type="ECO:0000313" key="2">
    <source>
        <dbReference type="Proteomes" id="UP000051886"/>
    </source>
</evidence>
<dbReference type="Proteomes" id="UP000051886">
    <property type="component" value="Unassembled WGS sequence"/>
</dbReference>
<comment type="caution">
    <text evidence="1">The sequence shown here is derived from an EMBL/GenBank/DDBJ whole genome shotgun (WGS) entry which is preliminary data.</text>
</comment>
<accession>A0A0R2L292</accession>
<dbReference type="EMBL" id="JQCN01000069">
    <property type="protein sequence ID" value="KRN95913.1"/>
    <property type="molecule type" value="Genomic_DNA"/>
</dbReference>
<evidence type="ECO:0008006" key="3">
    <source>
        <dbReference type="Google" id="ProtNLM"/>
    </source>
</evidence>
<evidence type="ECO:0000313" key="1">
    <source>
        <dbReference type="EMBL" id="KRN95913.1"/>
    </source>
</evidence>
<dbReference type="PATRIC" id="fig|449659.4.peg.944"/>
<proteinExistence type="predicted"/>
<dbReference type="AlphaFoldDB" id="A0A0R2L292"/>